<dbReference type="Pfam" id="PF13730">
    <property type="entry name" value="HTH_36"/>
    <property type="match status" value="1"/>
</dbReference>
<proteinExistence type="predicted"/>
<dbReference type="InterPro" id="IPR036388">
    <property type="entry name" value="WH-like_DNA-bd_sf"/>
</dbReference>
<dbReference type="EMBL" id="VRYY01000077">
    <property type="protein sequence ID" value="MBG3876124.1"/>
    <property type="molecule type" value="Genomic_DNA"/>
</dbReference>
<name>A0ABS0J137_9BACT</name>
<keyword evidence="2" id="KW-1185">Reference proteome</keyword>
<evidence type="ECO:0000313" key="2">
    <source>
        <dbReference type="Proteomes" id="UP001194469"/>
    </source>
</evidence>
<dbReference type="Gene3D" id="1.10.10.10">
    <property type="entry name" value="Winged helix-like DNA-binding domain superfamily/Winged helix DNA-binding domain"/>
    <property type="match status" value="1"/>
</dbReference>
<dbReference type="SUPFAM" id="SSF46785">
    <property type="entry name" value="Winged helix' DNA-binding domain"/>
    <property type="match status" value="1"/>
</dbReference>
<gene>
    <name evidence="1" type="ORF">FVW20_03545</name>
</gene>
<dbReference type="InterPro" id="IPR036390">
    <property type="entry name" value="WH_DNA-bd_sf"/>
</dbReference>
<protein>
    <submittedName>
        <fullName evidence="1">Helix-turn-helix domain-containing protein</fullName>
    </submittedName>
</protein>
<dbReference type="RefSeq" id="WP_196608320.1">
    <property type="nucleotide sequence ID" value="NZ_VRYY01000077.1"/>
</dbReference>
<comment type="caution">
    <text evidence="1">The sequence shown here is derived from an EMBL/GenBank/DDBJ whole genome shotgun (WGS) entry which is preliminary data.</text>
</comment>
<evidence type="ECO:0000313" key="1">
    <source>
        <dbReference type="EMBL" id="MBG3876124.1"/>
    </source>
</evidence>
<reference evidence="1 2" key="1">
    <citation type="submission" date="2019-08" db="EMBL/GenBank/DDBJ databases">
        <authorList>
            <person name="Luo N."/>
        </authorList>
    </citation>
    <scope>NUCLEOTIDE SEQUENCE [LARGE SCALE GENOMIC DNA]</scope>
    <source>
        <strain evidence="1 2">NCIMB 9442</strain>
    </source>
</reference>
<dbReference type="Proteomes" id="UP001194469">
    <property type="component" value="Unassembled WGS sequence"/>
</dbReference>
<organism evidence="1 2">
    <name type="scientific">Nitratidesulfovibrio oxamicus</name>
    <dbReference type="NCBI Taxonomy" id="32016"/>
    <lineage>
        <taxon>Bacteria</taxon>
        <taxon>Pseudomonadati</taxon>
        <taxon>Thermodesulfobacteriota</taxon>
        <taxon>Desulfovibrionia</taxon>
        <taxon>Desulfovibrionales</taxon>
        <taxon>Desulfovibrionaceae</taxon>
        <taxon>Nitratidesulfovibrio</taxon>
    </lineage>
</organism>
<accession>A0ABS0J137</accession>
<sequence>MTSERPCTDTFALQRRILAAALTPTERLVGLVLALSLDARSGRARISQARLAELCGVTVRTVRRAVATLVDSGLFVSQRTGRSSVLRAASPPEGGKRGGIVERTPVSALIGHPCPIGPHPWGLDTTYSTLAEERCKREARRRT</sequence>